<protein>
    <recommendedName>
        <fullName evidence="5">Calcineurin-like phosphoesterase domain-containing protein</fullName>
    </recommendedName>
</protein>
<evidence type="ECO:0008006" key="5">
    <source>
        <dbReference type="Google" id="ProtNLM"/>
    </source>
</evidence>
<dbReference type="EMBL" id="JALLBG020000198">
    <property type="protein sequence ID" value="KAL3759702.1"/>
    <property type="molecule type" value="Genomic_DNA"/>
</dbReference>
<feature type="compositionally biased region" description="Low complexity" evidence="1">
    <location>
        <begin position="451"/>
        <end position="510"/>
    </location>
</feature>
<feature type="region of interest" description="Disordered" evidence="1">
    <location>
        <begin position="406"/>
        <end position="519"/>
    </location>
</feature>
<evidence type="ECO:0000313" key="3">
    <source>
        <dbReference type="EMBL" id="KAL3759702.1"/>
    </source>
</evidence>
<keyword evidence="2" id="KW-1133">Transmembrane helix</keyword>
<dbReference type="InterPro" id="IPR029052">
    <property type="entry name" value="Metallo-depent_PP-like"/>
</dbReference>
<feature type="region of interest" description="Disordered" evidence="1">
    <location>
        <begin position="185"/>
        <end position="215"/>
    </location>
</feature>
<feature type="compositionally biased region" description="Gly residues" evidence="1">
    <location>
        <begin position="408"/>
        <end position="433"/>
    </location>
</feature>
<feature type="region of interest" description="Disordered" evidence="1">
    <location>
        <begin position="242"/>
        <end position="264"/>
    </location>
</feature>
<dbReference type="Gene3D" id="3.60.21.10">
    <property type="match status" value="1"/>
</dbReference>
<name>A0ABD3M7U2_9STRA</name>
<comment type="caution">
    <text evidence="3">The sequence shown here is derived from an EMBL/GenBank/DDBJ whole genome shotgun (WGS) entry which is preliminary data.</text>
</comment>
<feature type="transmembrane region" description="Helical" evidence="2">
    <location>
        <begin position="366"/>
        <end position="386"/>
    </location>
</feature>
<evidence type="ECO:0000256" key="1">
    <source>
        <dbReference type="SAM" id="MobiDB-lite"/>
    </source>
</evidence>
<keyword evidence="4" id="KW-1185">Reference proteome</keyword>
<evidence type="ECO:0000313" key="4">
    <source>
        <dbReference type="Proteomes" id="UP001530293"/>
    </source>
</evidence>
<feature type="region of interest" description="Disordered" evidence="1">
    <location>
        <begin position="1"/>
        <end position="71"/>
    </location>
</feature>
<sequence length="805" mass="87523">MPNNSSDKKAPVPLSRTKSTPVASAQHQHRRHASGVISSSGMGGGDTTHATSAATAAGSSSSNTTTNSNSNASSLSYALRRVFSSDTRTQFPNNEEEAQDLIPHNHGSNANSSLALSQRVSSHVLERPHHDTIGSGVASEDEGAELILDEDIELMQDNAMVATAMLEEQKQLRKGGGYQLRKFLSTPHGNSNNTAAAMRMGNKGGGVGGGSGLHSSVLRREKSYDPRDVSFDEDDAFHDNYASSTRRTQVHHHDNEDDESPLFRSDVEVSLADHTTNKRSRTQSNEVVLHSLDPIPFQRNPLSFRRKTSDLLKSSSPRKEDHHHQDDLSTVAESIEMSSTFDHDLKKGGLGSYKFMKYHFSLRRSIILSAIVLIVCCIGGVVLSVVEKSSATDEKLASNLQVVSVQGSSGGSSGGGSNGGSSSGGNGNGGSVGGAANFSNDDSMEYLFSDGGQNSQGNNNSNNNNNAGQNASVQNNGETSSSGGSSTNTNNNVAATSPSSASSGSSNVSATLPTVNPNAVLFPTYSPTMDTYTKFYVMADCPYDDNERENLMPAYIEGLSSDAAFLFHLGDLQYAAEDNCEEWAYESASSIIKKSPIPTFVVPGDNDMNDCPDHEHGEDMWKQYFHKIDEYWEHDFNLTRWGKFDESFSFVNKGVLYFGFNVVGGDPYSQSEAEIRYALHLANIKTIINGLDAEEFKVIVILAHADPTYYTGHEEFFEGLAEIIEKVGKPTIHFNGDYHEYYETEGGEYDVDNYMRITLDGESISPPISVEIDVSKMNPITVSRRRDDLYVDCCSDGWPWSEEEL</sequence>
<reference evidence="3 4" key="1">
    <citation type="submission" date="2024-10" db="EMBL/GenBank/DDBJ databases">
        <title>Updated reference genomes for cyclostephanoid diatoms.</title>
        <authorList>
            <person name="Roberts W.R."/>
            <person name="Alverson A.J."/>
        </authorList>
    </citation>
    <scope>NUCLEOTIDE SEQUENCE [LARGE SCALE GENOMIC DNA]</scope>
    <source>
        <strain evidence="3 4">AJA232-27</strain>
    </source>
</reference>
<keyword evidence="2" id="KW-0472">Membrane</keyword>
<gene>
    <name evidence="3" type="ORF">ACHAWU_010271</name>
</gene>
<proteinExistence type="predicted"/>
<feature type="compositionally biased region" description="Basic and acidic residues" evidence="1">
    <location>
        <begin position="1"/>
        <end position="10"/>
    </location>
</feature>
<evidence type="ECO:0000256" key="2">
    <source>
        <dbReference type="SAM" id="Phobius"/>
    </source>
</evidence>
<organism evidence="3 4">
    <name type="scientific">Discostella pseudostelligera</name>
    <dbReference type="NCBI Taxonomy" id="259834"/>
    <lineage>
        <taxon>Eukaryota</taxon>
        <taxon>Sar</taxon>
        <taxon>Stramenopiles</taxon>
        <taxon>Ochrophyta</taxon>
        <taxon>Bacillariophyta</taxon>
        <taxon>Coscinodiscophyceae</taxon>
        <taxon>Thalassiosirophycidae</taxon>
        <taxon>Stephanodiscales</taxon>
        <taxon>Stephanodiscaceae</taxon>
        <taxon>Discostella</taxon>
    </lineage>
</organism>
<feature type="compositionally biased region" description="Polar residues" evidence="1">
    <location>
        <begin position="16"/>
        <end position="26"/>
    </location>
</feature>
<dbReference type="AlphaFoldDB" id="A0ABD3M7U2"/>
<feature type="compositionally biased region" description="Gly residues" evidence="1">
    <location>
        <begin position="202"/>
        <end position="212"/>
    </location>
</feature>
<dbReference type="SUPFAM" id="SSF56300">
    <property type="entry name" value="Metallo-dependent phosphatases"/>
    <property type="match status" value="1"/>
</dbReference>
<accession>A0ABD3M7U2</accession>
<keyword evidence="2" id="KW-0812">Transmembrane</keyword>
<feature type="compositionally biased region" description="Low complexity" evidence="1">
    <location>
        <begin position="47"/>
        <end position="71"/>
    </location>
</feature>
<dbReference type="Proteomes" id="UP001530293">
    <property type="component" value="Unassembled WGS sequence"/>
</dbReference>